<dbReference type="Gene3D" id="2.70.98.10">
    <property type="match status" value="1"/>
</dbReference>
<protein>
    <recommendedName>
        <fullName evidence="4">Aldose 1-epimerase</fullName>
    </recommendedName>
</protein>
<dbReference type="InterPro" id="IPR014718">
    <property type="entry name" value="GH-type_carb-bd"/>
</dbReference>
<sequence length="326" mass="34543">MTVALQWAGGAVGLQPLGAMLDGLSLRLPDGRMVEPLHTAPWADEPGVESLPGILRRLRGEWPCVPFGADDPAPLPDRWRAEPGAPHGPPHGFGSNEVWQVWSDGNALRAGITYPADSPVVRLARSVTPCAGGVEITLAVHPRRDCQLPLALHPVFRLPAAPGMARLNPGTHGPVWTHPAQSPDTCLLRPDSNCAGLAQMPGADGGVVDFTHLPLADATESRILLTHAPGVFALDNLAEGFRAVLEWETAAFPHLMLWISNRGRAHGPWNGRHLALGVEPCCAAFDLGTAISARPNPLSKAGAATAVSLTAGQPWTTRYRIGVEPL</sequence>
<evidence type="ECO:0000313" key="3">
    <source>
        <dbReference type="Proteomes" id="UP000484076"/>
    </source>
</evidence>
<evidence type="ECO:0000313" key="2">
    <source>
        <dbReference type="EMBL" id="NUB45265.1"/>
    </source>
</evidence>
<accession>A0A8X8H1H3</accession>
<dbReference type="GO" id="GO:0030246">
    <property type="term" value="F:carbohydrate binding"/>
    <property type="evidence" value="ECO:0007669"/>
    <property type="project" value="InterPro"/>
</dbReference>
<dbReference type="GO" id="GO:0005975">
    <property type="term" value="P:carbohydrate metabolic process"/>
    <property type="evidence" value="ECO:0007669"/>
    <property type="project" value="InterPro"/>
</dbReference>
<dbReference type="Proteomes" id="UP000484076">
    <property type="component" value="Unassembled WGS sequence"/>
</dbReference>
<keyword evidence="3" id="KW-1185">Reference proteome</keyword>
<evidence type="ECO:0008006" key="4">
    <source>
        <dbReference type="Google" id="ProtNLM"/>
    </source>
</evidence>
<dbReference type="AlphaFoldDB" id="A0A8X8H1H3"/>
<dbReference type="InterPro" id="IPR011013">
    <property type="entry name" value="Gal_mutarotase_sf_dom"/>
</dbReference>
<dbReference type="EMBL" id="WHUT02000007">
    <property type="protein sequence ID" value="NUB45265.1"/>
    <property type="molecule type" value="Genomic_DNA"/>
</dbReference>
<proteinExistence type="predicted"/>
<organism evidence="2 3">
    <name type="scientific">Fertoeibacter niger</name>
    <dbReference type="NCBI Taxonomy" id="2656921"/>
    <lineage>
        <taxon>Bacteria</taxon>
        <taxon>Pseudomonadati</taxon>
        <taxon>Pseudomonadota</taxon>
        <taxon>Alphaproteobacteria</taxon>
        <taxon>Rhodobacterales</taxon>
        <taxon>Paracoccaceae</taxon>
        <taxon>Fertoeibacter</taxon>
    </lineage>
</organism>
<name>A0A8X8H1H3_9RHOB</name>
<dbReference type="SUPFAM" id="SSF74650">
    <property type="entry name" value="Galactose mutarotase-like"/>
    <property type="match status" value="1"/>
</dbReference>
<evidence type="ECO:0000256" key="1">
    <source>
        <dbReference type="SAM" id="MobiDB-lite"/>
    </source>
</evidence>
<gene>
    <name evidence="2" type="ORF">GEU84_012775</name>
</gene>
<reference evidence="2" key="1">
    <citation type="submission" date="2020-05" db="EMBL/GenBank/DDBJ databases">
        <title>Fertoebacter nigrum gen. nov., sp. nov., a new member of the family Rhodobacteraceae.</title>
        <authorList>
            <person name="Szuroczki S."/>
            <person name="Abbaszade G."/>
            <person name="Buni D."/>
            <person name="Schumann P."/>
            <person name="Toth E."/>
        </authorList>
    </citation>
    <scope>NUCLEOTIDE SEQUENCE</scope>
    <source>
        <strain evidence="2">RG-N-1a</strain>
    </source>
</reference>
<dbReference type="GO" id="GO:0003824">
    <property type="term" value="F:catalytic activity"/>
    <property type="evidence" value="ECO:0007669"/>
    <property type="project" value="InterPro"/>
</dbReference>
<dbReference type="RefSeq" id="WP_152826657.1">
    <property type="nucleotide sequence ID" value="NZ_WHUT02000007.1"/>
</dbReference>
<comment type="caution">
    <text evidence="2">The sequence shown here is derived from an EMBL/GenBank/DDBJ whole genome shotgun (WGS) entry which is preliminary data.</text>
</comment>
<feature type="region of interest" description="Disordered" evidence="1">
    <location>
        <begin position="73"/>
        <end position="92"/>
    </location>
</feature>